<dbReference type="Proteomes" id="UP000053664">
    <property type="component" value="Unassembled WGS sequence"/>
</dbReference>
<dbReference type="EMBL" id="KE361630">
    <property type="protein sequence ID" value="EPQ29673.1"/>
    <property type="molecule type" value="Genomic_DNA"/>
</dbReference>
<protein>
    <submittedName>
        <fullName evidence="2">Uncharacterized protein</fullName>
    </submittedName>
</protein>
<dbReference type="GeneID" id="19317006"/>
<accession>A0A061HAM3</accession>
<feature type="compositionally biased region" description="Basic and acidic residues" evidence="1">
    <location>
        <begin position="216"/>
        <end position="229"/>
    </location>
</feature>
<sequence length="366" mass="41209">MEGNEVDVLVRRLHDRLDASPAPSSRARKRRTTSHRSVRTIVQDVILVRWGFRQATLLDSTRLTASQCRHLATFLEEEGMSDLVVLHWRETADIFVAHRALLCRSIDLYLSSSLEERRWIVDVRRGSLQIAPPSQRFMTLLSMLRQRLEDVSINLIAISPSSADQGQTMLGTTLSGFLLEYTTIYSLEDPTPSASSSPPSASPFSLQTSTNASQPLRHDEEEEGRFQRGEEEEDDAEVAWIETPNALAHQALNLCRVFLDLPSPTSSSRGARSRSENARQSAPPPTTTRRRKEIRAFSWPRSLQHLLPTTQQVEDGIRSQLQERIERLRAIRLVGGDNDQASARASLARAHVDVVFETITLDRVAL</sequence>
<dbReference type="PANTHER" id="PTHR31366">
    <property type="entry name" value="UPF0739 PROTEIN C1ORF74"/>
    <property type="match status" value="1"/>
</dbReference>
<feature type="region of interest" description="Disordered" evidence="1">
    <location>
        <begin position="189"/>
        <end position="236"/>
    </location>
</feature>
<dbReference type="HOGENOM" id="CLU_756778_0_0_1"/>
<feature type="region of interest" description="Disordered" evidence="1">
    <location>
        <begin position="265"/>
        <end position="291"/>
    </location>
</feature>
<proteinExistence type="predicted"/>
<feature type="compositionally biased region" description="Polar residues" evidence="1">
    <location>
        <begin position="204"/>
        <end position="214"/>
    </location>
</feature>
<name>A0A061HAM3_9BASI</name>
<evidence type="ECO:0000313" key="3">
    <source>
        <dbReference type="Proteomes" id="UP000053664"/>
    </source>
</evidence>
<organism evidence="2 3">
    <name type="scientific">Pseudozyma flocculosa PF-1</name>
    <dbReference type="NCBI Taxonomy" id="1277687"/>
    <lineage>
        <taxon>Eukaryota</taxon>
        <taxon>Fungi</taxon>
        <taxon>Dikarya</taxon>
        <taxon>Basidiomycota</taxon>
        <taxon>Ustilaginomycotina</taxon>
        <taxon>Ustilaginomycetes</taxon>
        <taxon>Ustilaginales</taxon>
        <taxon>Ustilaginaceae</taxon>
        <taxon>Pseudozyma</taxon>
    </lineage>
</organism>
<dbReference type="AlphaFoldDB" id="A0A061HAM3"/>
<dbReference type="PANTHER" id="PTHR31366:SF2">
    <property type="entry name" value="UPF0739 PROTEIN C1ORF74"/>
    <property type="match status" value="1"/>
</dbReference>
<evidence type="ECO:0000256" key="1">
    <source>
        <dbReference type="SAM" id="MobiDB-lite"/>
    </source>
</evidence>
<dbReference type="InterPro" id="IPR027850">
    <property type="entry name" value="DUF4504"/>
</dbReference>
<evidence type="ECO:0000313" key="2">
    <source>
        <dbReference type="EMBL" id="EPQ29673.1"/>
    </source>
</evidence>
<reference evidence="2 3" key="1">
    <citation type="journal article" date="2013" name="Plant Cell">
        <title>The transition from a phytopathogenic smut ancestor to an anamorphic biocontrol agent deciphered by comparative whole-genome analysis.</title>
        <authorList>
            <person name="Lefebvre F."/>
            <person name="Joly D.L."/>
            <person name="Labbe C."/>
            <person name="Teichmann B."/>
            <person name="Linning R."/>
            <person name="Belzile F."/>
            <person name="Bakkeren G."/>
            <person name="Belanger R.R."/>
        </authorList>
    </citation>
    <scope>NUCLEOTIDE SEQUENCE [LARGE SCALE GENOMIC DNA]</scope>
    <source>
        <strain evidence="2 3">PF-1</strain>
    </source>
</reference>
<feature type="compositionally biased region" description="Low complexity" evidence="1">
    <location>
        <begin position="192"/>
        <end position="203"/>
    </location>
</feature>
<gene>
    <name evidence="2" type="ORF">PFL1_02893</name>
</gene>
<dbReference type="KEGG" id="pfp:PFL1_02893"/>
<dbReference type="RefSeq" id="XP_007878597.1">
    <property type="nucleotide sequence ID" value="XM_007880406.1"/>
</dbReference>